<evidence type="ECO:0000313" key="1">
    <source>
        <dbReference type="EMBL" id="KAJ8064494.1"/>
    </source>
</evidence>
<dbReference type="Gene3D" id="3.40.50.150">
    <property type="entry name" value="Vaccinia Virus protein VP39"/>
    <property type="match status" value="1"/>
</dbReference>
<dbReference type="Proteomes" id="UP001152300">
    <property type="component" value="Unassembled WGS sequence"/>
</dbReference>
<dbReference type="InterPro" id="IPR029063">
    <property type="entry name" value="SAM-dependent_MTases_sf"/>
</dbReference>
<proteinExistence type="predicted"/>
<sequence length="128" mass="14447">MATTLVKIGTSKQELYLLSRRDEEEKDRLEEQSNAIRVIREGHVLGPRIPKQNISRIADIATGTGIWLREVAAELADAGYSSPLEMVGFDINAEQFPKSPAPENKFVLWDMTTSFPKEYHCSFDVVHV</sequence>
<dbReference type="OrthoDB" id="184880at2759"/>
<dbReference type="SUPFAM" id="SSF53335">
    <property type="entry name" value="S-adenosyl-L-methionine-dependent methyltransferases"/>
    <property type="match status" value="1"/>
</dbReference>
<name>A0A9X0ALH8_9HELO</name>
<reference evidence="1" key="1">
    <citation type="submission" date="2022-11" db="EMBL/GenBank/DDBJ databases">
        <title>Genome Resource of Sclerotinia nivalis Strain SnTB1, a Plant Pathogen Isolated from American Ginseng.</title>
        <authorList>
            <person name="Fan S."/>
        </authorList>
    </citation>
    <scope>NUCLEOTIDE SEQUENCE</scope>
    <source>
        <strain evidence="1">SnTB1</strain>
    </source>
</reference>
<organism evidence="1 2">
    <name type="scientific">Sclerotinia nivalis</name>
    <dbReference type="NCBI Taxonomy" id="352851"/>
    <lineage>
        <taxon>Eukaryota</taxon>
        <taxon>Fungi</taxon>
        <taxon>Dikarya</taxon>
        <taxon>Ascomycota</taxon>
        <taxon>Pezizomycotina</taxon>
        <taxon>Leotiomycetes</taxon>
        <taxon>Helotiales</taxon>
        <taxon>Sclerotiniaceae</taxon>
        <taxon>Sclerotinia</taxon>
    </lineage>
</organism>
<evidence type="ECO:0008006" key="3">
    <source>
        <dbReference type="Google" id="ProtNLM"/>
    </source>
</evidence>
<keyword evidence="2" id="KW-1185">Reference proteome</keyword>
<accession>A0A9X0ALH8</accession>
<protein>
    <recommendedName>
        <fullName evidence="3">Methyltransferase domain-containing protein</fullName>
    </recommendedName>
</protein>
<comment type="caution">
    <text evidence="1">The sequence shown here is derived from an EMBL/GenBank/DDBJ whole genome shotgun (WGS) entry which is preliminary data.</text>
</comment>
<dbReference type="AlphaFoldDB" id="A0A9X0ALH8"/>
<evidence type="ECO:0000313" key="2">
    <source>
        <dbReference type="Proteomes" id="UP001152300"/>
    </source>
</evidence>
<dbReference type="EMBL" id="JAPEIS010000007">
    <property type="protein sequence ID" value="KAJ8064494.1"/>
    <property type="molecule type" value="Genomic_DNA"/>
</dbReference>
<gene>
    <name evidence="1" type="ORF">OCU04_006827</name>
</gene>